<feature type="domain" description="Peptidase C39" evidence="1">
    <location>
        <begin position="43"/>
        <end position="177"/>
    </location>
</feature>
<evidence type="ECO:0000313" key="3">
    <source>
        <dbReference type="Proteomes" id="UP001626537"/>
    </source>
</evidence>
<organism evidence="2 3">
    <name type="scientific">Congregibacter variabilis</name>
    <dbReference type="NCBI Taxonomy" id="3081200"/>
    <lineage>
        <taxon>Bacteria</taxon>
        <taxon>Pseudomonadati</taxon>
        <taxon>Pseudomonadota</taxon>
        <taxon>Gammaproteobacteria</taxon>
        <taxon>Cellvibrionales</taxon>
        <taxon>Halieaceae</taxon>
        <taxon>Congregibacter</taxon>
    </lineage>
</organism>
<name>A0ABZ0I4L9_9GAMM</name>
<dbReference type="EMBL" id="CP136864">
    <property type="protein sequence ID" value="WOJ94464.1"/>
    <property type="molecule type" value="Genomic_DNA"/>
</dbReference>
<dbReference type="Pfam" id="PF03412">
    <property type="entry name" value="Peptidase_C39"/>
    <property type="match status" value="1"/>
</dbReference>
<dbReference type="Proteomes" id="UP001626537">
    <property type="component" value="Chromosome"/>
</dbReference>
<keyword evidence="3" id="KW-1185">Reference proteome</keyword>
<gene>
    <name evidence="2" type="ORF">R0135_04705</name>
</gene>
<dbReference type="RefSeq" id="WP_407349100.1">
    <property type="nucleotide sequence ID" value="NZ_CP136864.1"/>
</dbReference>
<protein>
    <submittedName>
        <fullName evidence="2">Cysteine peptidase family C39 domain-containing protein</fullName>
    </submittedName>
</protein>
<dbReference type="PROSITE" id="PS50990">
    <property type="entry name" value="PEPTIDASE_C39"/>
    <property type="match status" value="1"/>
</dbReference>
<accession>A0ABZ0I4L9</accession>
<sequence>MKSLSIKAAKWARCILGVSVVLAPPCYGVESWLSLRDSGVVRQQADYSCGAAALATLLTYFYLDPISEKTLLMQTMDSRTFEPAQGLAAKGLSFAEMAMLARSREYPVLGLELGYSDLKKLKVPVIVALEVHGRAHFSVLRKIDDRDRVFLADPSWGNRQWGRDEFVKSFTTEDDISSRGRILLVGSKHDRVGDDAFRHRPPRRVLIAPRR</sequence>
<evidence type="ECO:0000259" key="1">
    <source>
        <dbReference type="PROSITE" id="PS50990"/>
    </source>
</evidence>
<evidence type="ECO:0000313" key="2">
    <source>
        <dbReference type="EMBL" id="WOJ94464.1"/>
    </source>
</evidence>
<proteinExistence type="predicted"/>
<dbReference type="InterPro" id="IPR005074">
    <property type="entry name" value="Peptidase_C39"/>
</dbReference>
<reference evidence="2 3" key="1">
    <citation type="submission" date="2023-10" db="EMBL/GenBank/DDBJ databases">
        <title>Two novel species belonging to the OM43/NOR5 clade.</title>
        <authorList>
            <person name="Park M."/>
        </authorList>
    </citation>
    <scope>NUCLEOTIDE SEQUENCE [LARGE SCALE GENOMIC DNA]</scope>
    <source>
        <strain evidence="2 3">IMCC43200</strain>
    </source>
</reference>
<dbReference type="Gene3D" id="3.90.70.10">
    <property type="entry name" value="Cysteine proteinases"/>
    <property type="match status" value="1"/>
</dbReference>